<accession>A0ABN1KG59</accession>
<sequence>MQDVMNKMIELDGAAGEGGGQILRSALALAMCTGQGFALHDIRGRRPKPGLMRQHLACVNAAQAVSGATVQGAELGSRELVFEPGAVKAGEYRFAVGSAGSCMLVLQTVLPALMLADGPSRLTLQGGTHNPMAPNFHFIERSFAPLLRRMGVGLDVTLRRHGFYPAGGGELTAEVTPAAAGALQPFELLQRGPSQEAYAECLAPGLARSVATRELELLGAALGWEGEQLRTPTARQNEGPGNALMATLVHAHVTEVFTSFGERSLAAEQVVKKLVQQVRSYQASRQGDDAAAAGPYLADQLTLPLALAVQASGRAGRYTATELTLHTQTNFEVIQRFLPVRCSSERAGLGWRVTVESAPETEPVV</sequence>
<comment type="similarity">
    <text evidence="1 5">Belongs to the RNA 3'-terminal cyclase family. Type 1 subfamily.</text>
</comment>
<keyword evidence="10" id="KW-1185">Reference proteome</keyword>
<feature type="binding site" evidence="5">
    <location>
        <position position="107"/>
    </location>
    <ligand>
        <name>ATP</name>
        <dbReference type="ChEBI" id="CHEBI:30616"/>
    </ligand>
</feature>
<dbReference type="Pfam" id="PF01137">
    <property type="entry name" value="RTC"/>
    <property type="match status" value="1"/>
</dbReference>
<dbReference type="InterPro" id="IPR017770">
    <property type="entry name" value="RNA3'_term_phos_cyc_type_1"/>
</dbReference>
<dbReference type="InterPro" id="IPR023797">
    <property type="entry name" value="RNA3'_phos_cyclase_dom"/>
</dbReference>
<dbReference type="InterPro" id="IPR013792">
    <property type="entry name" value="RNA3'P_cycl/enolpyr_Trfase_a/b"/>
</dbReference>
<evidence type="ECO:0000313" key="9">
    <source>
        <dbReference type="EMBL" id="GAA0765258.1"/>
    </source>
</evidence>
<keyword evidence="5" id="KW-0963">Cytoplasm</keyword>
<dbReference type="EMBL" id="BAAAEW010000042">
    <property type="protein sequence ID" value="GAA0765258.1"/>
    <property type="molecule type" value="Genomic_DNA"/>
</dbReference>
<dbReference type="PROSITE" id="PS01287">
    <property type="entry name" value="RTC"/>
    <property type="match status" value="1"/>
</dbReference>
<organism evidence="9 10">
    <name type="scientific">Ideonella azotifigens</name>
    <dbReference type="NCBI Taxonomy" id="513160"/>
    <lineage>
        <taxon>Bacteria</taxon>
        <taxon>Pseudomonadati</taxon>
        <taxon>Pseudomonadota</taxon>
        <taxon>Betaproteobacteria</taxon>
        <taxon>Burkholderiales</taxon>
        <taxon>Sphaerotilaceae</taxon>
        <taxon>Ideonella</taxon>
    </lineage>
</organism>
<gene>
    <name evidence="5 9" type="primary">rtcA</name>
    <name evidence="9" type="ORF">GCM10009107_52260</name>
</gene>
<comment type="subcellular location">
    <subcellularLocation>
        <location evidence="5">Cytoplasm</location>
    </subcellularLocation>
</comment>
<dbReference type="PANTHER" id="PTHR11096">
    <property type="entry name" value="RNA 3' TERMINAL PHOSPHATE CYCLASE"/>
    <property type="match status" value="1"/>
</dbReference>
<keyword evidence="2 5" id="KW-0436">Ligase</keyword>
<dbReference type="SUPFAM" id="SSF52913">
    <property type="entry name" value="RNA 3'-terminal phosphate cyclase, RPTC, insert domain"/>
    <property type="match status" value="1"/>
</dbReference>
<evidence type="ECO:0000259" key="7">
    <source>
        <dbReference type="Pfam" id="PF01137"/>
    </source>
</evidence>
<dbReference type="InterPro" id="IPR020719">
    <property type="entry name" value="RNA3'_term_phos_cycl-like_CS"/>
</dbReference>
<comment type="function">
    <text evidence="5">Catalyzes the conversion of 3'-phosphate to a 2',3'-cyclic phosphodiester at the end of RNA. The mechanism of action of the enzyme occurs in 3 steps: (A) adenylation of the enzyme by ATP; (B) transfer of adenylate to an RNA-N3'P to produce RNA-N3'PP5'A; (C) and attack of the adjacent 2'-hydroxyl on the 3'-phosphorus in the diester linkage to produce the cyclic end product. The biological role of this enzyme is unknown but it is likely to function in some aspects of cellular RNA processing.</text>
</comment>
<dbReference type="InterPro" id="IPR013791">
    <property type="entry name" value="RNA3'-term_phos_cycl_insert"/>
</dbReference>
<evidence type="ECO:0000256" key="2">
    <source>
        <dbReference type="ARBA" id="ARBA00022598"/>
    </source>
</evidence>
<proteinExistence type="inferred from homology"/>
<keyword evidence="3 5" id="KW-0547">Nucleotide-binding</keyword>
<evidence type="ECO:0000256" key="5">
    <source>
        <dbReference type="HAMAP-Rule" id="MF_00200"/>
    </source>
</evidence>
<comment type="catalytic activity">
    <reaction evidence="4 5">
        <text>a 3'-end 3'-phospho-ribonucleotide-RNA + ATP = a 3'-end 2',3'-cyclophospho-ribonucleotide-RNA + AMP + diphosphate</text>
        <dbReference type="Rhea" id="RHEA:23976"/>
        <dbReference type="Rhea" id="RHEA-COMP:10463"/>
        <dbReference type="Rhea" id="RHEA-COMP:10464"/>
        <dbReference type="ChEBI" id="CHEBI:30616"/>
        <dbReference type="ChEBI" id="CHEBI:33019"/>
        <dbReference type="ChEBI" id="CHEBI:83062"/>
        <dbReference type="ChEBI" id="CHEBI:83064"/>
        <dbReference type="ChEBI" id="CHEBI:456215"/>
        <dbReference type="EC" id="6.5.1.4"/>
    </reaction>
</comment>
<dbReference type="EC" id="6.5.1.4" evidence="5 6"/>
<evidence type="ECO:0000259" key="8">
    <source>
        <dbReference type="Pfam" id="PF05189"/>
    </source>
</evidence>
<dbReference type="NCBIfam" id="NF003246">
    <property type="entry name" value="PRK04204.1-2"/>
    <property type="match status" value="1"/>
</dbReference>
<dbReference type="PANTHER" id="PTHR11096:SF0">
    <property type="entry name" value="RNA 3'-TERMINAL PHOSPHATE CYCLASE"/>
    <property type="match status" value="1"/>
</dbReference>
<evidence type="ECO:0000313" key="10">
    <source>
        <dbReference type="Proteomes" id="UP001500279"/>
    </source>
</evidence>
<feature type="domain" description="RNA 3'-terminal phosphate cyclase insert" evidence="8">
    <location>
        <begin position="190"/>
        <end position="280"/>
    </location>
</feature>
<protein>
    <recommendedName>
        <fullName evidence="5 6">RNA 3'-terminal phosphate cyclase</fullName>
        <shortName evidence="5">RNA cyclase</shortName>
        <shortName evidence="5">RNA-3'-phosphate cyclase</shortName>
        <ecNumber evidence="5 6">6.5.1.4</ecNumber>
    </recommendedName>
</protein>
<keyword evidence="5" id="KW-0067">ATP-binding</keyword>
<dbReference type="NCBIfam" id="TIGR03399">
    <property type="entry name" value="RNA_3prim_cycl"/>
    <property type="match status" value="1"/>
</dbReference>
<evidence type="ECO:0000256" key="6">
    <source>
        <dbReference type="NCBIfam" id="TIGR03399"/>
    </source>
</evidence>
<evidence type="ECO:0000256" key="1">
    <source>
        <dbReference type="ARBA" id="ARBA00009206"/>
    </source>
</evidence>
<feature type="active site" description="Tele-AMP-histidine intermediate" evidence="5">
    <location>
        <position position="326"/>
    </location>
</feature>
<dbReference type="Gene3D" id="3.30.360.20">
    <property type="entry name" value="RNA 3'-terminal phosphate cyclase, insert domain"/>
    <property type="match status" value="1"/>
</dbReference>
<name>A0ABN1KG59_9BURK</name>
<comment type="caution">
    <text evidence="9">The sequence shown here is derived from an EMBL/GenBank/DDBJ whole genome shotgun (WGS) entry which is preliminary data.</text>
</comment>
<reference evidence="9 10" key="1">
    <citation type="journal article" date="2019" name="Int. J. Syst. Evol. Microbiol.">
        <title>The Global Catalogue of Microorganisms (GCM) 10K type strain sequencing project: providing services to taxonomists for standard genome sequencing and annotation.</title>
        <authorList>
            <consortium name="The Broad Institute Genomics Platform"/>
            <consortium name="The Broad Institute Genome Sequencing Center for Infectious Disease"/>
            <person name="Wu L."/>
            <person name="Ma J."/>
        </authorList>
    </citation>
    <scope>NUCLEOTIDE SEQUENCE [LARGE SCALE GENOMIC DNA]</scope>
    <source>
        <strain evidence="9 10">JCM 15503</strain>
    </source>
</reference>
<dbReference type="HAMAP" id="MF_00200">
    <property type="entry name" value="RTC"/>
    <property type="match status" value="1"/>
</dbReference>
<dbReference type="InterPro" id="IPR000228">
    <property type="entry name" value="RNA3'_term_phos_cyc"/>
</dbReference>
<evidence type="ECO:0000256" key="4">
    <source>
        <dbReference type="ARBA" id="ARBA00024481"/>
    </source>
</evidence>
<dbReference type="PIRSF" id="PIRSF005378">
    <property type="entry name" value="RNA3'_term_phos_cycl_euk"/>
    <property type="match status" value="1"/>
</dbReference>
<dbReference type="SUPFAM" id="SSF55205">
    <property type="entry name" value="EPT/RTPC-like"/>
    <property type="match status" value="1"/>
</dbReference>
<dbReference type="Pfam" id="PF05189">
    <property type="entry name" value="RTC_insert"/>
    <property type="match status" value="1"/>
</dbReference>
<evidence type="ECO:0000256" key="3">
    <source>
        <dbReference type="ARBA" id="ARBA00022741"/>
    </source>
</evidence>
<feature type="binding site" evidence="5">
    <location>
        <begin position="296"/>
        <end position="300"/>
    </location>
    <ligand>
        <name>ATP</name>
        <dbReference type="ChEBI" id="CHEBI:30616"/>
    </ligand>
</feature>
<dbReference type="InterPro" id="IPR037136">
    <property type="entry name" value="RNA3'_phos_cyclase_dom_sf"/>
</dbReference>
<dbReference type="InterPro" id="IPR036553">
    <property type="entry name" value="RPTC_insert"/>
</dbReference>
<dbReference type="Gene3D" id="3.65.10.20">
    <property type="entry name" value="RNA 3'-terminal phosphate cyclase domain"/>
    <property type="match status" value="1"/>
</dbReference>
<feature type="domain" description="RNA 3'-terminal phosphate cyclase" evidence="7">
    <location>
        <begin position="16"/>
        <end position="342"/>
    </location>
</feature>
<dbReference type="Proteomes" id="UP001500279">
    <property type="component" value="Unassembled WGS sequence"/>
</dbReference>